<proteinExistence type="predicted"/>
<keyword evidence="2" id="KW-0507">mRNA processing</keyword>
<feature type="domain" description="RRM" evidence="8">
    <location>
        <begin position="64"/>
        <end position="144"/>
    </location>
</feature>
<evidence type="ECO:0000313" key="9">
    <source>
        <dbReference type="EMBL" id="KAK7266031.1"/>
    </source>
</evidence>
<dbReference type="InterPro" id="IPR051106">
    <property type="entry name" value="RNA-bind/splicing_reg"/>
</dbReference>
<dbReference type="AlphaFoldDB" id="A0AAN9EZA5"/>
<dbReference type="PANTHER" id="PTHR48028">
    <property type="entry name" value="GLYCINE-RICH RNA-BINDING PROTEIN RZ1A"/>
    <property type="match status" value="1"/>
</dbReference>
<evidence type="ECO:0000256" key="7">
    <source>
        <dbReference type="SAM" id="MobiDB-lite"/>
    </source>
</evidence>
<evidence type="ECO:0000256" key="6">
    <source>
        <dbReference type="PROSITE-ProRule" id="PRU00176"/>
    </source>
</evidence>
<dbReference type="GO" id="GO:0005634">
    <property type="term" value="C:nucleus"/>
    <property type="evidence" value="ECO:0007669"/>
    <property type="project" value="UniProtKB-SubCell"/>
</dbReference>
<keyword evidence="4" id="KW-0508">mRNA splicing</keyword>
<dbReference type="GO" id="GO:0003723">
    <property type="term" value="F:RNA binding"/>
    <property type="evidence" value="ECO:0007669"/>
    <property type="project" value="UniProtKB-UniRule"/>
</dbReference>
<dbReference type="EMBL" id="JAYWIO010000004">
    <property type="protein sequence ID" value="KAK7266031.1"/>
    <property type="molecule type" value="Genomic_DNA"/>
</dbReference>
<evidence type="ECO:0000256" key="5">
    <source>
        <dbReference type="ARBA" id="ARBA00023242"/>
    </source>
</evidence>
<accession>A0AAN9EZA5</accession>
<gene>
    <name evidence="9" type="ORF">RIF29_18670</name>
</gene>
<comment type="subcellular location">
    <subcellularLocation>
        <location evidence="1">Nucleus</location>
    </subcellularLocation>
</comment>
<feature type="region of interest" description="Disordered" evidence="7">
    <location>
        <begin position="152"/>
        <end position="186"/>
    </location>
</feature>
<dbReference type="InterPro" id="IPR012677">
    <property type="entry name" value="Nucleotide-bd_a/b_plait_sf"/>
</dbReference>
<evidence type="ECO:0000256" key="2">
    <source>
        <dbReference type="ARBA" id="ARBA00022664"/>
    </source>
</evidence>
<dbReference type="PROSITE" id="PS50102">
    <property type="entry name" value="RRM"/>
    <property type="match status" value="1"/>
</dbReference>
<evidence type="ECO:0000313" key="10">
    <source>
        <dbReference type="Proteomes" id="UP001372338"/>
    </source>
</evidence>
<dbReference type="InterPro" id="IPR035979">
    <property type="entry name" value="RBD_domain_sf"/>
</dbReference>
<dbReference type="InterPro" id="IPR000504">
    <property type="entry name" value="RRM_dom"/>
</dbReference>
<protein>
    <recommendedName>
        <fullName evidence="8">RRM domain-containing protein</fullName>
    </recommendedName>
</protein>
<dbReference type="PANTHER" id="PTHR48028:SF4">
    <property type="entry name" value="SC35-LIKE SPLICING FACTOR"/>
    <property type="match status" value="1"/>
</dbReference>
<dbReference type="GO" id="GO:0008380">
    <property type="term" value="P:RNA splicing"/>
    <property type="evidence" value="ECO:0007669"/>
    <property type="project" value="UniProtKB-KW"/>
</dbReference>
<dbReference type="Proteomes" id="UP001372338">
    <property type="component" value="Unassembled WGS sequence"/>
</dbReference>
<name>A0AAN9EZA5_CROPI</name>
<keyword evidence="10" id="KW-1185">Reference proteome</keyword>
<evidence type="ECO:0000256" key="3">
    <source>
        <dbReference type="ARBA" id="ARBA00022884"/>
    </source>
</evidence>
<dbReference type="Gene3D" id="3.30.70.330">
    <property type="match status" value="1"/>
</dbReference>
<evidence type="ECO:0000256" key="4">
    <source>
        <dbReference type="ARBA" id="ARBA00023187"/>
    </source>
</evidence>
<organism evidence="9 10">
    <name type="scientific">Crotalaria pallida</name>
    <name type="common">Smooth rattlebox</name>
    <name type="synonym">Crotalaria striata</name>
    <dbReference type="NCBI Taxonomy" id="3830"/>
    <lineage>
        <taxon>Eukaryota</taxon>
        <taxon>Viridiplantae</taxon>
        <taxon>Streptophyta</taxon>
        <taxon>Embryophyta</taxon>
        <taxon>Tracheophyta</taxon>
        <taxon>Spermatophyta</taxon>
        <taxon>Magnoliopsida</taxon>
        <taxon>eudicotyledons</taxon>
        <taxon>Gunneridae</taxon>
        <taxon>Pentapetalae</taxon>
        <taxon>rosids</taxon>
        <taxon>fabids</taxon>
        <taxon>Fabales</taxon>
        <taxon>Fabaceae</taxon>
        <taxon>Papilionoideae</taxon>
        <taxon>50 kb inversion clade</taxon>
        <taxon>genistoids sensu lato</taxon>
        <taxon>core genistoids</taxon>
        <taxon>Crotalarieae</taxon>
        <taxon>Crotalaria</taxon>
    </lineage>
</organism>
<dbReference type="GO" id="GO:0006397">
    <property type="term" value="P:mRNA processing"/>
    <property type="evidence" value="ECO:0007669"/>
    <property type="project" value="UniProtKB-KW"/>
</dbReference>
<feature type="compositionally biased region" description="Basic and acidic residues" evidence="7">
    <location>
        <begin position="167"/>
        <end position="186"/>
    </location>
</feature>
<reference evidence="9 10" key="1">
    <citation type="submission" date="2024-01" db="EMBL/GenBank/DDBJ databases">
        <title>The genomes of 5 underutilized Papilionoideae crops provide insights into root nodulation and disease resistanc.</title>
        <authorList>
            <person name="Yuan L."/>
        </authorList>
    </citation>
    <scope>NUCLEOTIDE SEQUENCE [LARGE SCALE GENOMIC DNA]</scope>
    <source>
        <strain evidence="9">ZHUSHIDOU_FW_LH</strain>
        <tissue evidence="9">Leaf</tissue>
    </source>
</reference>
<keyword evidence="3 6" id="KW-0694">RNA-binding</keyword>
<evidence type="ECO:0000259" key="8">
    <source>
        <dbReference type="PROSITE" id="PS50102"/>
    </source>
</evidence>
<evidence type="ECO:0000256" key="1">
    <source>
        <dbReference type="ARBA" id="ARBA00004123"/>
    </source>
</evidence>
<dbReference type="SUPFAM" id="SSF54928">
    <property type="entry name" value="RNA-binding domain, RBD"/>
    <property type="match status" value="1"/>
</dbReference>
<sequence>MASASASASSLYVCASRPAGSDSDDDCLGYVTHDQLVEYHMKRLNNPPNITIVQFYHHFIRNKKDPMIEELERSMNAKIEQLNKLFSQYGEIVESKIITDLDTGEPMGYGFVSFKYQQWMFDAVKGLNGNKLGDDTITVYASKLRGSPGYKDIRDDQGRFHARPPGTKHDKEDVADKKDAADKEDASLLIV</sequence>
<comment type="caution">
    <text evidence="9">The sequence shown here is derived from an EMBL/GenBank/DDBJ whole genome shotgun (WGS) entry which is preliminary data.</text>
</comment>
<keyword evidence="5" id="KW-0539">Nucleus</keyword>
<dbReference type="SMART" id="SM00360">
    <property type="entry name" value="RRM"/>
    <property type="match status" value="1"/>
</dbReference>
<dbReference type="Pfam" id="PF00076">
    <property type="entry name" value="RRM_1"/>
    <property type="match status" value="1"/>
</dbReference>